<name>A0A6A6R6G5_9PEZI</name>
<comment type="similarity">
    <text evidence="1">Belongs to the methyltransferase superfamily.</text>
</comment>
<organism evidence="5 6">
    <name type="scientific">Lophium mytilinum</name>
    <dbReference type="NCBI Taxonomy" id="390894"/>
    <lineage>
        <taxon>Eukaryota</taxon>
        <taxon>Fungi</taxon>
        <taxon>Dikarya</taxon>
        <taxon>Ascomycota</taxon>
        <taxon>Pezizomycotina</taxon>
        <taxon>Dothideomycetes</taxon>
        <taxon>Pleosporomycetidae</taxon>
        <taxon>Mytilinidiales</taxon>
        <taxon>Mytilinidiaceae</taxon>
        <taxon>Lophium</taxon>
    </lineage>
</organism>
<dbReference type="GO" id="GO:0032259">
    <property type="term" value="P:methylation"/>
    <property type="evidence" value="ECO:0007669"/>
    <property type="project" value="UniProtKB-KW"/>
</dbReference>
<gene>
    <name evidence="5" type="ORF">BU16DRAFT_547122</name>
</gene>
<evidence type="ECO:0000256" key="2">
    <source>
        <dbReference type="ARBA" id="ARBA00022603"/>
    </source>
</evidence>
<evidence type="ECO:0000256" key="1">
    <source>
        <dbReference type="ARBA" id="ARBA00008361"/>
    </source>
</evidence>
<proteinExistence type="inferred from homology"/>
<keyword evidence="3 5" id="KW-0808">Transferase</keyword>
<dbReference type="Gene3D" id="3.40.50.150">
    <property type="entry name" value="Vaccinia Virus protein VP39"/>
    <property type="match status" value="1"/>
</dbReference>
<feature type="domain" description="Methyltransferase" evidence="4">
    <location>
        <begin position="60"/>
        <end position="174"/>
    </location>
</feature>
<evidence type="ECO:0000313" key="6">
    <source>
        <dbReference type="Proteomes" id="UP000799750"/>
    </source>
</evidence>
<evidence type="ECO:0000256" key="3">
    <source>
        <dbReference type="ARBA" id="ARBA00022679"/>
    </source>
</evidence>
<dbReference type="OrthoDB" id="411785at2759"/>
<dbReference type="InterPro" id="IPR025714">
    <property type="entry name" value="Methyltranfer_dom"/>
</dbReference>
<dbReference type="InterPro" id="IPR051419">
    <property type="entry name" value="Lys/N-term_MeTrsfase_sf"/>
</dbReference>
<dbReference type="InterPro" id="IPR029063">
    <property type="entry name" value="SAM-dependent_MTases_sf"/>
</dbReference>
<keyword evidence="2 5" id="KW-0489">Methyltransferase</keyword>
<protein>
    <submittedName>
        <fullName evidence="5">S-adenosyl-L-methionine-dependent methyltransferase</fullName>
    </submittedName>
</protein>
<evidence type="ECO:0000313" key="5">
    <source>
        <dbReference type="EMBL" id="KAF2500169.1"/>
    </source>
</evidence>
<dbReference type="EMBL" id="MU004183">
    <property type="protein sequence ID" value="KAF2500169.1"/>
    <property type="molecule type" value="Genomic_DNA"/>
</dbReference>
<dbReference type="PANTHER" id="PTHR12176">
    <property type="entry name" value="SAM-DEPENDENT METHYLTRANSFERASE SUPERFAMILY PROTEIN"/>
    <property type="match status" value="1"/>
</dbReference>
<dbReference type="AlphaFoldDB" id="A0A6A6R6G5"/>
<evidence type="ECO:0000259" key="4">
    <source>
        <dbReference type="Pfam" id="PF13847"/>
    </source>
</evidence>
<reference evidence="5" key="1">
    <citation type="journal article" date="2020" name="Stud. Mycol.">
        <title>101 Dothideomycetes genomes: a test case for predicting lifestyles and emergence of pathogens.</title>
        <authorList>
            <person name="Haridas S."/>
            <person name="Albert R."/>
            <person name="Binder M."/>
            <person name="Bloem J."/>
            <person name="Labutti K."/>
            <person name="Salamov A."/>
            <person name="Andreopoulos B."/>
            <person name="Baker S."/>
            <person name="Barry K."/>
            <person name="Bills G."/>
            <person name="Bluhm B."/>
            <person name="Cannon C."/>
            <person name="Castanera R."/>
            <person name="Culley D."/>
            <person name="Daum C."/>
            <person name="Ezra D."/>
            <person name="Gonzalez J."/>
            <person name="Henrissat B."/>
            <person name="Kuo A."/>
            <person name="Liang C."/>
            <person name="Lipzen A."/>
            <person name="Lutzoni F."/>
            <person name="Magnuson J."/>
            <person name="Mondo S."/>
            <person name="Nolan M."/>
            <person name="Ohm R."/>
            <person name="Pangilinan J."/>
            <person name="Park H.-J."/>
            <person name="Ramirez L."/>
            <person name="Alfaro M."/>
            <person name="Sun H."/>
            <person name="Tritt A."/>
            <person name="Yoshinaga Y."/>
            <person name="Zwiers L.-H."/>
            <person name="Turgeon B."/>
            <person name="Goodwin S."/>
            <person name="Spatafora J."/>
            <person name="Crous P."/>
            <person name="Grigoriev I."/>
        </authorList>
    </citation>
    <scope>NUCLEOTIDE SEQUENCE</scope>
    <source>
        <strain evidence="5">CBS 269.34</strain>
    </source>
</reference>
<dbReference type="CDD" id="cd02440">
    <property type="entry name" value="AdoMet_MTases"/>
    <property type="match status" value="1"/>
</dbReference>
<keyword evidence="6" id="KW-1185">Reference proteome</keyword>
<dbReference type="Proteomes" id="UP000799750">
    <property type="component" value="Unassembled WGS sequence"/>
</dbReference>
<dbReference type="GO" id="GO:0008757">
    <property type="term" value="F:S-adenosylmethionine-dependent methyltransferase activity"/>
    <property type="evidence" value="ECO:0007669"/>
    <property type="project" value="InterPro"/>
</dbReference>
<accession>A0A6A6R6G5</accession>
<dbReference type="Pfam" id="PF13847">
    <property type="entry name" value="Methyltransf_31"/>
    <property type="match status" value="1"/>
</dbReference>
<sequence>MATAKTKDEELALPSFWDQRYLNSDGEHPTHEWFKTFESLKPFFTKHLLAKKAPDTSPCILHLGCGDSTIPIDLLSLGYENQTCIDFSSVVIQLMSQRHADKPKLKWAVGDVQDMPQILTGAVDVAFDKGTLDAMISGSLWDPPDPVKTMIKRYIDEVVRVLKPGGLFLYITYRQPHFMKPFLTRERIWDLIVEDLEDEKGSFGYFGFIMTKAGDSP</sequence>
<dbReference type="PANTHER" id="PTHR12176:SF80">
    <property type="entry name" value="EEF1A LYSINE METHYLTRANSFERASE 4"/>
    <property type="match status" value="1"/>
</dbReference>
<dbReference type="SUPFAM" id="SSF53335">
    <property type="entry name" value="S-adenosyl-L-methionine-dependent methyltransferases"/>
    <property type="match status" value="1"/>
</dbReference>